<dbReference type="Gene3D" id="3.30.300.20">
    <property type="match status" value="1"/>
</dbReference>
<feature type="domain" description="KH type-2" evidence="9">
    <location>
        <begin position="23"/>
        <end position="105"/>
    </location>
</feature>
<keyword evidence="2 6" id="KW-0694">RNA-binding</keyword>
<reference evidence="10 11" key="2">
    <citation type="submission" date="2018-10" db="EMBL/GenBank/DDBJ databases">
        <authorList>
            <consortium name="Pathogen Informatics"/>
        </authorList>
    </citation>
    <scope>NUCLEOTIDE SEQUENCE [LARGE SCALE GENOMIC DNA]</scope>
</reference>
<dbReference type="STRING" id="51028.A0A0N4UXV8"/>
<dbReference type="GO" id="GO:0022627">
    <property type="term" value="C:cytosolic small ribosomal subunit"/>
    <property type="evidence" value="ECO:0007669"/>
    <property type="project" value="TreeGrafter"/>
</dbReference>
<dbReference type="FunFam" id="3.30.1140.32:FF:000004">
    <property type="entry name" value="40S ribosomal protein S3"/>
    <property type="match status" value="1"/>
</dbReference>
<dbReference type="InterPro" id="IPR005703">
    <property type="entry name" value="Ribosomal_uS3_euk/arc"/>
</dbReference>
<feature type="region of interest" description="Disordered" evidence="8">
    <location>
        <begin position="223"/>
        <end position="244"/>
    </location>
</feature>
<dbReference type="SUPFAM" id="SSF54814">
    <property type="entry name" value="Prokaryotic type KH domain (KH-domain type II)"/>
    <property type="match status" value="1"/>
</dbReference>
<dbReference type="GO" id="GO:0006412">
    <property type="term" value="P:translation"/>
    <property type="evidence" value="ECO:0007669"/>
    <property type="project" value="InterPro"/>
</dbReference>
<dbReference type="GO" id="GO:0005634">
    <property type="term" value="C:nucleus"/>
    <property type="evidence" value="ECO:0007669"/>
    <property type="project" value="TreeGrafter"/>
</dbReference>
<protein>
    <recommendedName>
        <fullName evidence="5">40S ribosomal protein S3</fullName>
    </recommendedName>
</protein>
<evidence type="ECO:0000313" key="11">
    <source>
        <dbReference type="Proteomes" id="UP000274131"/>
    </source>
</evidence>
<dbReference type="OrthoDB" id="10248446at2759"/>
<sequence>MAIAQQITKKRKAVQDGVFKAELNNFLMKELAEDGYSGVEVRRTPARAEVIIMATRTQNVLGERGRRIRELTSVVQKRFGFTEGSVEASGSLILFFYQLYAEKVSNRGLCAVAQCELLRYRLVEGLAVRRACYGVLRMTMESGAQGCEVIVSGKLRGQRAKSMKFVDGLMIHSGQPVNDYIQQAVRHVQLRQGVLGIKVKIMLPHDPKGQMGPRFPLPDQIHIQEPNDLPNPTQPFSEQKQEKTLPLVPPVTQIPAY</sequence>
<keyword evidence="11" id="KW-1185">Reference proteome</keyword>
<evidence type="ECO:0000256" key="2">
    <source>
        <dbReference type="ARBA" id="ARBA00022884"/>
    </source>
</evidence>
<dbReference type="AlphaFoldDB" id="A0A0N4UXV8"/>
<dbReference type="Gene3D" id="3.30.1140.32">
    <property type="entry name" value="Ribosomal protein S3, C-terminal domain"/>
    <property type="match status" value="1"/>
</dbReference>
<dbReference type="FunFam" id="3.30.300.20:FF:000006">
    <property type="entry name" value="40S ribosomal protein S3"/>
    <property type="match status" value="1"/>
</dbReference>
<dbReference type="InterPro" id="IPR018280">
    <property type="entry name" value="Ribosomal_uS3_CS"/>
</dbReference>
<dbReference type="NCBIfam" id="NF003219">
    <property type="entry name" value="PRK04191.1"/>
    <property type="match status" value="1"/>
</dbReference>
<dbReference type="PROSITE" id="PS50823">
    <property type="entry name" value="KH_TYPE_2"/>
    <property type="match status" value="1"/>
</dbReference>
<evidence type="ECO:0000256" key="8">
    <source>
        <dbReference type="SAM" id="MobiDB-lite"/>
    </source>
</evidence>
<evidence type="ECO:0000256" key="1">
    <source>
        <dbReference type="ARBA" id="ARBA00010761"/>
    </source>
</evidence>
<evidence type="ECO:0000259" key="9">
    <source>
        <dbReference type="PROSITE" id="PS50823"/>
    </source>
</evidence>
<accession>A0A0N4UXV8</accession>
<dbReference type="GO" id="GO:0003723">
    <property type="term" value="F:RNA binding"/>
    <property type="evidence" value="ECO:0007669"/>
    <property type="project" value="UniProtKB-UniRule"/>
</dbReference>
<dbReference type="SUPFAM" id="SSF54821">
    <property type="entry name" value="Ribosomal protein S3 C-terminal domain"/>
    <property type="match status" value="1"/>
</dbReference>
<evidence type="ECO:0000256" key="4">
    <source>
        <dbReference type="ARBA" id="ARBA00023274"/>
    </source>
</evidence>
<comment type="similarity">
    <text evidence="1 7">Belongs to the universal ribosomal protein uS3 family.</text>
</comment>
<dbReference type="InterPro" id="IPR009019">
    <property type="entry name" value="KH_sf_prok-type"/>
</dbReference>
<dbReference type="NCBIfam" id="TIGR01008">
    <property type="entry name" value="uS3_euk_arch"/>
    <property type="match status" value="1"/>
</dbReference>
<evidence type="ECO:0000256" key="7">
    <source>
        <dbReference type="RuleBase" id="RU003624"/>
    </source>
</evidence>
<organism evidence="12">
    <name type="scientific">Enterobius vermicularis</name>
    <name type="common">Human pinworm</name>
    <dbReference type="NCBI Taxonomy" id="51028"/>
    <lineage>
        <taxon>Eukaryota</taxon>
        <taxon>Metazoa</taxon>
        <taxon>Ecdysozoa</taxon>
        <taxon>Nematoda</taxon>
        <taxon>Chromadorea</taxon>
        <taxon>Rhabditida</taxon>
        <taxon>Spirurina</taxon>
        <taxon>Oxyuridomorpha</taxon>
        <taxon>Oxyuroidea</taxon>
        <taxon>Oxyuridae</taxon>
        <taxon>Enterobius</taxon>
    </lineage>
</organism>
<dbReference type="GO" id="GO:0003735">
    <property type="term" value="F:structural constituent of ribosome"/>
    <property type="evidence" value="ECO:0007669"/>
    <property type="project" value="InterPro"/>
</dbReference>
<dbReference type="WBParaSite" id="EVEC_0000238701-mRNA-1">
    <property type="protein sequence ID" value="EVEC_0000238701-mRNA-1"/>
    <property type="gene ID" value="EVEC_0000238701"/>
</dbReference>
<keyword evidence="3 7" id="KW-0689">Ribosomal protein</keyword>
<evidence type="ECO:0000256" key="5">
    <source>
        <dbReference type="ARBA" id="ARBA00035408"/>
    </source>
</evidence>
<gene>
    <name evidence="10" type="ORF">EVEC_LOCUS2095</name>
</gene>
<dbReference type="GO" id="GO:2001235">
    <property type="term" value="P:positive regulation of apoptotic signaling pathway"/>
    <property type="evidence" value="ECO:0007669"/>
    <property type="project" value="TreeGrafter"/>
</dbReference>
<dbReference type="InterPro" id="IPR057258">
    <property type="entry name" value="Ribosomal_uS3"/>
</dbReference>
<keyword evidence="4 7" id="KW-0687">Ribonucleoprotein</keyword>
<dbReference type="PANTHER" id="PTHR11760">
    <property type="entry name" value="30S/40S RIBOSOMAL PROTEIN S3"/>
    <property type="match status" value="1"/>
</dbReference>
<proteinExistence type="inferred from homology"/>
<dbReference type="CDD" id="cd02413">
    <property type="entry name" value="KH-II_40S_S3"/>
    <property type="match status" value="1"/>
</dbReference>
<dbReference type="Pfam" id="PF00189">
    <property type="entry name" value="Ribosomal_S3_C"/>
    <property type="match status" value="1"/>
</dbReference>
<dbReference type="PROSITE" id="PS00548">
    <property type="entry name" value="RIBOSOMAL_S3"/>
    <property type="match status" value="1"/>
</dbReference>
<dbReference type="EMBL" id="UXUI01007316">
    <property type="protein sequence ID" value="VDD86952.1"/>
    <property type="molecule type" value="Genomic_DNA"/>
</dbReference>
<dbReference type="InterPro" id="IPR001351">
    <property type="entry name" value="Ribosomal_uS3_C"/>
</dbReference>
<reference evidence="12" key="1">
    <citation type="submission" date="2017-02" db="UniProtKB">
        <authorList>
            <consortium name="WormBaseParasite"/>
        </authorList>
    </citation>
    <scope>IDENTIFICATION</scope>
</reference>
<dbReference type="Proteomes" id="UP000274131">
    <property type="component" value="Unassembled WGS sequence"/>
</dbReference>
<name>A0A0N4UXV8_ENTVE</name>
<evidence type="ECO:0000256" key="3">
    <source>
        <dbReference type="ARBA" id="ARBA00022980"/>
    </source>
</evidence>
<evidence type="ECO:0000313" key="12">
    <source>
        <dbReference type="WBParaSite" id="EVEC_0000238701-mRNA-1"/>
    </source>
</evidence>
<evidence type="ECO:0000313" key="10">
    <source>
        <dbReference type="EMBL" id="VDD86952.1"/>
    </source>
</evidence>
<evidence type="ECO:0000256" key="6">
    <source>
        <dbReference type="PROSITE-ProRule" id="PRU00118"/>
    </source>
</evidence>
<dbReference type="InterPro" id="IPR004044">
    <property type="entry name" value="KH_dom_type_2"/>
</dbReference>
<dbReference type="PANTHER" id="PTHR11760:SF32">
    <property type="entry name" value="SMALL RIBOSOMAL SUBUNIT PROTEIN US3"/>
    <property type="match status" value="1"/>
</dbReference>
<dbReference type="InterPro" id="IPR015946">
    <property type="entry name" value="KH_dom-like_a/b"/>
</dbReference>
<dbReference type="Pfam" id="PF07650">
    <property type="entry name" value="KH_2"/>
    <property type="match status" value="1"/>
</dbReference>
<dbReference type="InterPro" id="IPR036419">
    <property type="entry name" value="Ribosomal_S3_C_sf"/>
</dbReference>